<protein>
    <submittedName>
        <fullName evidence="2">Uncharacterized protein</fullName>
    </submittedName>
</protein>
<sequence>MRHTKTQWGDGYQGGTEDQNKLRDVYDPSR</sequence>
<name>A0A077PN78_XENBV</name>
<dbReference type="AlphaFoldDB" id="A0A077PN78"/>
<proteinExistence type="predicted"/>
<evidence type="ECO:0000313" key="3">
    <source>
        <dbReference type="Proteomes" id="UP000028500"/>
    </source>
</evidence>
<accession>A0A077PN78</accession>
<comment type="caution">
    <text evidence="2">The sequence shown here is derived from an EMBL/GenBank/DDBJ whole genome shotgun (WGS) entry which is preliminary data.</text>
</comment>
<feature type="compositionally biased region" description="Basic and acidic residues" evidence="1">
    <location>
        <begin position="18"/>
        <end position="30"/>
    </location>
</feature>
<organism evidence="2 3">
    <name type="scientific">Xenorhabdus bovienii str. kraussei Quebec</name>
    <dbReference type="NCBI Taxonomy" id="1398203"/>
    <lineage>
        <taxon>Bacteria</taxon>
        <taxon>Pseudomonadati</taxon>
        <taxon>Pseudomonadota</taxon>
        <taxon>Gammaproteobacteria</taxon>
        <taxon>Enterobacterales</taxon>
        <taxon>Morganellaceae</taxon>
        <taxon>Xenorhabdus</taxon>
    </lineage>
</organism>
<dbReference type="Proteomes" id="UP000028500">
    <property type="component" value="Unassembled WGS sequence"/>
</dbReference>
<reference evidence="2" key="1">
    <citation type="submission" date="2013-07" db="EMBL/GenBank/DDBJ databases">
        <title>Sub-species coevolution in mutualistic symbiosis.</title>
        <authorList>
            <person name="Murfin K."/>
            <person name="Klassen J."/>
            <person name="Lee M."/>
            <person name="Forst S."/>
            <person name="Stock P."/>
            <person name="Goodrich-Blair H."/>
        </authorList>
    </citation>
    <scope>NUCLEOTIDE SEQUENCE [LARGE SCALE GENOMIC DNA]</scope>
    <source>
        <strain evidence="2">Kraussei Quebec</strain>
    </source>
</reference>
<evidence type="ECO:0000256" key="1">
    <source>
        <dbReference type="SAM" id="MobiDB-lite"/>
    </source>
</evidence>
<gene>
    <name evidence="2" type="ORF">XBKQ1_320026</name>
</gene>
<dbReference type="HOGENOM" id="CLU_3406139_0_0_6"/>
<evidence type="ECO:0000313" key="2">
    <source>
        <dbReference type="EMBL" id="CDH21244.1"/>
    </source>
</evidence>
<feature type="region of interest" description="Disordered" evidence="1">
    <location>
        <begin position="1"/>
        <end position="30"/>
    </location>
</feature>
<keyword evidence="3" id="KW-1185">Reference proteome</keyword>
<dbReference type="EMBL" id="CBSY010000220">
    <property type="protein sequence ID" value="CDH21244.1"/>
    <property type="molecule type" value="Genomic_DNA"/>
</dbReference>